<reference evidence="1" key="1">
    <citation type="journal article" date="2015" name="Genome Biol. Evol.">
        <title>Organellar Genomes of White Spruce (Picea glauca): Assembly and Annotation.</title>
        <authorList>
            <person name="Jackman S.D."/>
            <person name="Warren R.L."/>
            <person name="Gibb E.A."/>
            <person name="Vandervalk B.P."/>
            <person name="Mohamadi H."/>
            <person name="Chu J."/>
            <person name="Raymond A."/>
            <person name="Pleasance S."/>
            <person name="Coope R."/>
            <person name="Wildung M.R."/>
            <person name="Ritland C.E."/>
            <person name="Bousquet J."/>
            <person name="Jones S.J."/>
            <person name="Bohlmann J."/>
            <person name="Birol I."/>
        </authorList>
    </citation>
    <scope>NUCLEOTIDE SEQUENCE [LARGE SCALE GENOMIC DNA]</scope>
    <source>
        <tissue evidence="1">Flushing bud</tissue>
    </source>
</reference>
<comment type="caution">
    <text evidence="1">The sequence shown here is derived from an EMBL/GenBank/DDBJ whole genome shotgun (WGS) entry which is preliminary data.</text>
</comment>
<geneLocation type="mitochondrion" evidence="1"/>
<dbReference type="AlphaFoldDB" id="A0A101LUI3"/>
<protein>
    <submittedName>
        <fullName evidence="1">Uncharacterized protein</fullName>
    </submittedName>
</protein>
<accession>A0A101LUI3</accession>
<sequence length="65" mass="7446">MLGGVGRWIMVIRFQNAMSSRSPMWFSASLQWQYDKNTWLLTIWNGSVWPGSPQTPESPPTPYGD</sequence>
<name>A0A101LUI3_PICGL</name>
<keyword evidence="1" id="KW-0496">Mitochondrion</keyword>
<gene>
    <name evidence="1" type="ORF">ABT39_MTgene2430</name>
</gene>
<proteinExistence type="predicted"/>
<organism evidence="1">
    <name type="scientific">Picea glauca</name>
    <name type="common">White spruce</name>
    <name type="synonym">Pinus glauca</name>
    <dbReference type="NCBI Taxonomy" id="3330"/>
    <lineage>
        <taxon>Eukaryota</taxon>
        <taxon>Viridiplantae</taxon>
        <taxon>Streptophyta</taxon>
        <taxon>Embryophyta</taxon>
        <taxon>Tracheophyta</taxon>
        <taxon>Spermatophyta</taxon>
        <taxon>Pinopsida</taxon>
        <taxon>Pinidae</taxon>
        <taxon>Conifers I</taxon>
        <taxon>Pinales</taxon>
        <taxon>Pinaceae</taxon>
        <taxon>Picea</taxon>
    </lineage>
</organism>
<dbReference type="EMBL" id="LKAM01000017">
    <property type="protein sequence ID" value="KUM45594.1"/>
    <property type="molecule type" value="Genomic_DNA"/>
</dbReference>
<evidence type="ECO:0000313" key="1">
    <source>
        <dbReference type="EMBL" id="KUM45594.1"/>
    </source>
</evidence>